<dbReference type="Gene3D" id="3.40.1710.10">
    <property type="entry name" value="abc type-2 transporter like domain"/>
    <property type="match status" value="1"/>
</dbReference>
<evidence type="ECO:0000313" key="11">
    <source>
        <dbReference type="Proteomes" id="UP000175616"/>
    </source>
</evidence>
<reference evidence="10 11" key="1">
    <citation type="submission" date="2016-06" db="EMBL/GenBank/DDBJ databases">
        <title>Gene turnover analysis identifies the evolutionary adaptation of the extremophile Acidithiobacillus caldus.</title>
        <authorList>
            <person name="Zhang X."/>
        </authorList>
    </citation>
    <scope>NUCLEOTIDE SEQUENCE [LARGE SCALE GENOMIC DNA]</scope>
    <source>
        <strain evidence="10 11">DX</strain>
    </source>
</reference>
<evidence type="ECO:0000256" key="4">
    <source>
        <dbReference type="ARBA" id="ARBA00022475"/>
    </source>
</evidence>
<dbReference type="PANTHER" id="PTHR30294:SF44">
    <property type="entry name" value="MULTIDRUG ABC TRANSPORTER PERMEASE YBHR-RELATED"/>
    <property type="match status" value="1"/>
</dbReference>
<feature type="transmembrane region" description="Helical" evidence="8">
    <location>
        <begin position="175"/>
        <end position="198"/>
    </location>
</feature>
<name>A0A1E7YNR1_9PROT</name>
<evidence type="ECO:0000256" key="6">
    <source>
        <dbReference type="ARBA" id="ARBA00022989"/>
    </source>
</evidence>
<evidence type="ECO:0000256" key="7">
    <source>
        <dbReference type="ARBA" id="ARBA00023136"/>
    </source>
</evidence>
<dbReference type="InterPro" id="IPR051449">
    <property type="entry name" value="ABC-2_transporter_component"/>
</dbReference>
<feature type="transmembrane region" description="Helical" evidence="8">
    <location>
        <begin position="346"/>
        <end position="364"/>
    </location>
</feature>
<dbReference type="InterPro" id="IPR013525">
    <property type="entry name" value="ABC2_TM"/>
</dbReference>
<feature type="transmembrane region" description="Helical" evidence="8">
    <location>
        <begin position="224"/>
        <end position="248"/>
    </location>
</feature>
<dbReference type="RefSeq" id="WP_014002613.1">
    <property type="nucleotide sequence ID" value="NZ_CP026328.2"/>
</dbReference>
<dbReference type="InterPro" id="IPR047817">
    <property type="entry name" value="ABC2_TM_bact-type"/>
</dbReference>
<evidence type="ECO:0000313" key="10">
    <source>
        <dbReference type="EMBL" id="OFC36566.1"/>
    </source>
</evidence>
<sequence length="369" mass="40791">MLARIWALVIKEFLAILRDKKSRFVLIGPPVIQLLVFGYAATFDLDHIPYAVYNQDSGFASRELLGYFQGSRAFQQVATITHESQIAPLIDREKALLVLQIGPDFTEDLLQHRPAPVQVIIDGRNSNTATIALNYVNSILLSFDERWARDHHWGSPPAQLVARAWFNPNLLSRWFIVPGIVALLTLVVTLLVTGLSVAREREQGTFDQLLVTPMTPLEILAGKALPGILVGAVEGTFISLVAVFWFGVPFIGSVFALALGMLLFLFAAVGIGLMISSLSMTQQQGLLGAFLFLVPAIILSGFATPIANMPELVQDLTYANPMRYFLVIVRGVFLEGDGLRDLWGQYWPLAIIAALSMSAAAWLFRHRMQ</sequence>
<organism evidence="10 11">
    <name type="scientific">Acidithiobacillus caldus</name>
    <dbReference type="NCBI Taxonomy" id="33059"/>
    <lineage>
        <taxon>Bacteria</taxon>
        <taxon>Pseudomonadati</taxon>
        <taxon>Pseudomonadota</taxon>
        <taxon>Acidithiobacillia</taxon>
        <taxon>Acidithiobacillales</taxon>
        <taxon>Acidithiobacillaceae</taxon>
        <taxon>Acidithiobacillus</taxon>
    </lineage>
</organism>
<evidence type="ECO:0000256" key="1">
    <source>
        <dbReference type="ARBA" id="ARBA00004651"/>
    </source>
</evidence>
<keyword evidence="3" id="KW-0813">Transport</keyword>
<feature type="transmembrane region" description="Helical" evidence="8">
    <location>
        <begin position="254"/>
        <end position="275"/>
    </location>
</feature>
<dbReference type="PROSITE" id="PS51012">
    <property type="entry name" value="ABC_TM2"/>
    <property type="match status" value="1"/>
</dbReference>
<accession>A0A1E7YNR1</accession>
<keyword evidence="4" id="KW-1003">Cell membrane</keyword>
<dbReference type="GO" id="GO:0140359">
    <property type="term" value="F:ABC-type transporter activity"/>
    <property type="evidence" value="ECO:0007669"/>
    <property type="project" value="InterPro"/>
</dbReference>
<evidence type="ECO:0000259" key="9">
    <source>
        <dbReference type="PROSITE" id="PS51012"/>
    </source>
</evidence>
<feature type="transmembrane region" description="Helical" evidence="8">
    <location>
        <begin position="24"/>
        <end position="43"/>
    </location>
</feature>
<comment type="subcellular location">
    <subcellularLocation>
        <location evidence="1">Cell membrane</location>
        <topology evidence="1">Multi-pass membrane protein</topology>
    </subcellularLocation>
</comment>
<feature type="domain" description="ABC transmembrane type-2" evidence="9">
    <location>
        <begin position="133"/>
        <end position="367"/>
    </location>
</feature>
<evidence type="ECO:0000256" key="3">
    <source>
        <dbReference type="ARBA" id="ARBA00022448"/>
    </source>
</evidence>
<dbReference type="Pfam" id="PF12698">
    <property type="entry name" value="ABC2_membrane_3"/>
    <property type="match status" value="1"/>
</dbReference>
<dbReference type="GeneID" id="92931086"/>
<keyword evidence="5 8" id="KW-0812">Transmembrane</keyword>
<evidence type="ECO:0000256" key="8">
    <source>
        <dbReference type="SAM" id="Phobius"/>
    </source>
</evidence>
<comment type="similarity">
    <text evidence="2">Belongs to the ABC-2 integral membrane protein family.</text>
</comment>
<evidence type="ECO:0000256" key="5">
    <source>
        <dbReference type="ARBA" id="ARBA00022692"/>
    </source>
</evidence>
<dbReference type="OMA" id="QAMFIAW"/>
<dbReference type="Proteomes" id="UP000175616">
    <property type="component" value="Unassembled WGS sequence"/>
</dbReference>
<feature type="transmembrane region" description="Helical" evidence="8">
    <location>
        <begin position="287"/>
        <end position="307"/>
    </location>
</feature>
<proteinExistence type="inferred from homology"/>
<protein>
    <submittedName>
        <fullName evidence="10">Antibiotic ABC transporter permease</fullName>
    </submittedName>
</protein>
<keyword evidence="6 8" id="KW-1133">Transmembrane helix</keyword>
<dbReference type="PANTHER" id="PTHR30294">
    <property type="entry name" value="MEMBRANE COMPONENT OF ABC TRANSPORTER YHHJ-RELATED"/>
    <property type="match status" value="1"/>
</dbReference>
<dbReference type="EMBL" id="LZYE01000148">
    <property type="protein sequence ID" value="OFC36566.1"/>
    <property type="molecule type" value="Genomic_DNA"/>
</dbReference>
<dbReference type="AlphaFoldDB" id="A0A1E7YNR1"/>
<dbReference type="GO" id="GO:0005886">
    <property type="term" value="C:plasma membrane"/>
    <property type="evidence" value="ECO:0007669"/>
    <property type="project" value="UniProtKB-SubCell"/>
</dbReference>
<evidence type="ECO:0000256" key="2">
    <source>
        <dbReference type="ARBA" id="ARBA00007783"/>
    </source>
</evidence>
<keyword evidence="7 8" id="KW-0472">Membrane</keyword>
<comment type="caution">
    <text evidence="10">The sequence shown here is derived from an EMBL/GenBank/DDBJ whole genome shotgun (WGS) entry which is preliminary data.</text>
</comment>
<gene>
    <name evidence="10" type="ORF">BAE27_06075</name>
</gene>